<keyword evidence="1" id="KW-1133">Transmembrane helix</keyword>
<organism evidence="2 3">
    <name type="scientific">Allomeiothermus silvanus (strain ATCC 700542 / DSM 9946 / NBRC 106475 / NCIMB 13440 / VI-R2)</name>
    <name type="common">Thermus silvanus</name>
    <dbReference type="NCBI Taxonomy" id="526227"/>
    <lineage>
        <taxon>Bacteria</taxon>
        <taxon>Thermotogati</taxon>
        <taxon>Deinococcota</taxon>
        <taxon>Deinococci</taxon>
        <taxon>Thermales</taxon>
        <taxon>Thermaceae</taxon>
        <taxon>Allomeiothermus</taxon>
    </lineage>
</organism>
<accession>D7BHH8</accession>
<dbReference type="Proteomes" id="UP000001916">
    <property type="component" value="Chromosome"/>
</dbReference>
<dbReference type="EMBL" id="CP002042">
    <property type="protein sequence ID" value="ADH62216.1"/>
    <property type="molecule type" value="Genomic_DNA"/>
</dbReference>
<dbReference type="KEGG" id="msv:Mesil_0274"/>
<evidence type="ECO:0000256" key="1">
    <source>
        <dbReference type="SAM" id="Phobius"/>
    </source>
</evidence>
<gene>
    <name evidence="2" type="ordered locus">Mesil_0274</name>
</gene>
<dbReference type="RefSeq" id="WP_013156823.1">
    <property type="nucleotide sequence ID" value="NC_014212.1"/>
</dbReference>
<sequence>MVRALIMLAILWGLSLAGLILLRQNREPFGVELRKFLWVLFLAISVAGIIVVGVLDWEGLRQP</sequence>
<proteinExistence type="predicted"/>
<keyword evidence="1" id="KW-0812">Transmembrane</keyword>
<reference evidence="2 3" key="1">
    <citation type="journal article" date="2010" name="Stand. Genomic Sci.">
        <title>Complete genome sequence of Meiothermus silvanus type strain (VI-R2).</title>
        <authorList>
            <person name="Sikorski J."/>
            <person name="Tindall B.J."/>
            <person name="Lowry S."/>
            <person name="Lucas S."/>
            <person name="Nolan M."/>
            <person name="Copeland A."/>
            <person name="Glavina Del Rio T."/>
            <person name="Tice H."/>
            <person name="Cheng J.F."/>
            <person name="Han C."/>
            <person name="Pitluck S."/>
            <person name="Liolios K."/>
            <person name="Ivanova N."/>
            <person name="Mavromatis K."/>
            <person name="Mikhailova N."/>
            <person name="Pati A."/>
            <person name="Goodwin L."/>
            <person name="Chen A."/>
            <person name="Palaniappan K."/>
            <person name="Land M."/>
            <person name="Hauser L."/>
            <person name="Chang Y.J."/>
            <person name="Jeffries C.D."/>
            <person name="Rohde M."/>
            <person name="Goker M."/>
            <person name="Woyke T."/>
            <person name="Bristow J."/>
            <person name="Eisen J.A."/>
            <person name="Markowitz V."/>
            <person name="Hugenholtz P."/>
            <person name="Kyrpides N.C."/>
            <person name="Klenk H.P."/>
            <person name="Lapidus A."/>
        </authorList>
    </citation>
    <scope>NUCLEOTIDE SEQUENCE [LARGE SCALE GENOMIC DNA]</scope>
    <source>
        <strain evidence="3">ATCC 700542 / DSM 9946 / VI-R2</strain>
    </source>
</reference>
<keyword evidence="3" id="KW-1185">Reference proteome</keyword>
<evidence type="ECO:0000313" key="2">
    <source>
        <dbReference type="EMBL" id="ADH62216.1"/>
    </source>
</evidence>
<name>D7BHH8_ALLS1</name>
<dbReference type="AlphaFoldDB" id="D7BHH8"/>
<feature type="transmembrane region" description="Helical" evidence="1">
    <location>
        <begin position="36"/>
        <end position="57"/>
    </location>
</feature>
<protein>
    <submittedName>
        <fullName evidence="2">Uncharacterized protein</fullName>
    </submittedName>
</protein>
<evidence type="ECO:0000313" key="3">
    <source>
        <dbReference type="Proteomes" id="UP000001916"/>
    </source>
</evidence>
<dbReference type="STRING" id="526227.Mesil_0274"/>
<keyword evidence="1" id="KW-0472">Membrane</keyword>
<dbReference type="HOGENOM" id="CLU_2880647_0_0_0"/>